<dbReference type="AlphaFoldDB" id="Q6ILS8"/>
<sequence>MTTIQQMQEQHQPLQQHLKGCQLGWLNFTPPQPLSIDSSLAGICLLFNWIIMVSNAQSRMRMRIRMSVAWACCAVRPRLNHSMARLFLRRGHSPNNLDCCCSFQF</sequence>
<protein>
    <submittedName>
        <fullName evidence="2">HDC08474</fullName>
    </submittedName>
</protein>
<accession>Q6ILS8</accession>
<proteinExistence type="predicted"/>
<keyword evidence="1" id="KW-1133">Transmembrane helix</keyword>
<name>Q6ILS8_DROME</name>
<evidence type="ECO:0000256" key="1">
    <source>
        <dbReference type="SAM" id="Phobius"/>
    </source>
</evidence>
<dbReference type="EMBL" id="BK001938">
    <property type="protein sequence ID" value="DAA02783.1"/>
    <property type="molecule type" value="Genomic_DNA"/>
</dbReference>
<organism evidence="2">
    <name type="scientific">Drosophila melanogaster</name>
    <name type="common">Fruit fly</name>
    <dbReference type="NCBI Taxonomy" id="7227"/>
    <lineage>
        <taxon>Eukaryota</taxon>
        <taxon>Metazoa</taxon>
        <taxon>Ecdysozoa</taxon>
        <taxon>Arthropoda</taxon>
        <taxon>Hexapoda</taxon>
        <taxon>Insecta</taxon>
        <taxon>Pterygota</taxon>
        <taxon>Neoptera</taxon>
        <taxon>Endopterygota</taxon>
        <taxon>Diptera</taxon>
        <taxon>Brachycera</taxon>
        <taxon>Muscomorpha</taxon>
        <taxon>Ephydroidea</taxon>
        <taxon>Drosophilidae</taxon>
        <taxon>Drosophila</taxon>
        <taxon>Sophophora</taxon>
    </lineage>
</organism>
<keyword evidence="1" id="KW-0472">Membrane</keyword>
<feature type="transmembrane region" description="Helical" evidence="1">
    <location>
        <begin position="38"/>
        <end position="56"/>
    </location>
</feature>
<evidence type="ECO:0000313" key="2">
    <source>
        <dbReference type="EMBL" id="DAA02783.1"/>
    </source>
</evidence>
<gene>
    <name evidence="2" type="ORF">HDC08474</name>
</gene>
<keyword evidence="1" id="KW-0812">Transmembrane</keyword>
<reference evidence="2" key="1">
    <citation type="journal article" date="2003" name="Genome Biol.">
        <title>An integrated gene annotation and transcriptional profiling approach towards the full gene content of the Drosophila genome.</title>
        <authorList>
            <person name="Hild M."/>
            <person name="Beckmann B."/>
            <person name="Haas S.A."/>
            <person name="Koch B."/>
            <person name="Solovyev V."/>
            <person name="Busold C."/>
            <person name="Fellenberg K."/>
            <person name="Boutros M."/>
            <person name="Vingron M."/>
            <person name="Sauer F."/>
            <person name="Hoheisel J.D."/>
            <person name="Paro R."/>
        </authorList>
    </citation>
    <scope>NUCLEOTIDE SEQUENCE</scope>
</reference>